<sequence>MQWWYALTGGAGEGACDEHQNPRYPRGQFSGSGDSFLDQARFTSMVLTAHTHLGGDRGVQEASEMALAFVNDYPIPSEER</sequence>
<dbReference type="Proteomes" id="UP000610966">
    <property type="component" value="Unassembled WGS sequence"/>
</dbReference>
<evidence type="ECO:0000313" key="2">
    <source>
        <dbReference type="Proteomes" id="UP000610966"/>
    </source>
</evidence>
<comment type="caution">
    <text evidence="1">The sequence shown here is derived from an EMBL/GenBank/DDBJ whole genome shotgun (WGS) entry which is preliminary data.</text>
</comment>
<protein>
    <submittedName>
        <fullName evidence="1">Uncharacterized protein</fullName>
    </submittedName>
</protein>
<evidence type="ECO:0000313" key="1">
    <source>
        <dbReference type="EMBL" id="GIH70418.1"/>
    </source>
</evidence>
<dbReference type="EMBL" id="BOOG01000022">
    <property type="protein sequence ID" value="GIH70418.1"/>
    <property type="molecule type" value="Genomic_DNA"/>
</dbReference>
<dbReference type="AlphaFoldDB" id="A0A8J3R8H5"/>
<organism evidence="1 2">
    <name type="scientific">Sphaerimonospora thailandensis</name>
    <dbReference type="NCBI Taxonomy" id="795644"/>
    <lineage>
        <taxon>Bacteria</taxon>
        <taxon>Bacillati</taxon>
        <taxon>Actinomycetota</taxon>
        <taxon>Actinomycetes</taxon>
        <taxon>Streptosporangiales</taxon>
        <taxon>Streptosporangiaceae</taxon>
        <taxon>Sphaerimonospora</taxon>
    </lineage>
</organism>
<keyword evidence="2" id="KW-1185">Reference proteome</keyword>
<accession>A0A8J3R8H5</accession>
<proteinExistence type="predicted"/>
<name>A0A8J3R8H5_9ACTN</name>
<reference evidence="1" key="1">
    <citation type="submission" date="2021-01" db="EMBL/GenBank/DDBJ databases">
        <title>Whole genome shotgun sequence of Sphaerimonospora thailandensis NBRC 107569.</title>
        <authorList>
            <person name="Komaki H."/>
            <person name="Tamura T."/>
        </authorList>
    </citation>
    <scope>NUCLEOTIDE SEQUENCE</scope>
    <source>
        <strain evidence="1">NBRC 107569</strain>
    </source>
</reference>
<gene>
    <name evidence="1" type="ORF">Mth01_26710</name>
</gene>